<reference evidence="2" key="1">
    <citation type="submission" date="2020-06" db="EMBL/GenBank/DDBJ databases">
        <authorList>
            <consortium name="Plant Systems Biology data submission"/>
        </authorList>
    </citation>
    <scope>NUCLEOTIDE SEQUENCE</scope>
    <source>
        <strain evidence="2">D6</strain>
    </source>
</reference>
<evidence type="ECO:0000313" key="3">
    <source>
        <dbReference type="Proteomes" id="UP001153069"/>
    </source>
</evidence>
<sequence>MGSSSKNTSTAEGATAAGMDLEQDDSDDEALLDDMDDDDDPVQKLEDAADELLGSMKNFVRTGDLNKKRSLDDDDDDERDRSW</sequence>
<feature type="region of interest" description="Disordered" evidence="1">
    <location>
        <begin position="57"/>
        <end position="83"/>
    </location>
</feature>
<evidence type="ECO:0000313" key="2">
    <source>
        <dbReference type="EMBL" id="CAB9524191.1"/>
    </source>
</evidence>
<comment type="caution">
    <text evidence="2">The sequence shown here is derived from an EMBL/GenBank/DDBJ whole genome shotgun (WGS) entry which is preliminary data.</text>
</comment>
<dbReference type="Proteomes" id="UP001153069">
    <property type="component" value="Unassembled WGS sequence"/>
</dbReference>
<evidence type="ECO:0000256" key="1">
    <source>
        <dbReference type="SAM" id="MobiDB-lite"/>
    </source>
</evidence>
<protein>
    <submittedName>
        <fullName evidence="2">Uncharacterized protein</fullName>
    </submittedName>
</protein>
<gene>
    <name evidence="2" type="ORF">SEMRO_1505_G278230.1</name>
</gene>
<feature type="compositionally biased region" description="Acidic residues" evidence="1">
    <location>
        <begin position="21"/>
        <end position="40"/>
    </location>
</feature>
<dbReference type="EMBL" id="CAICTM010001503">
    <property type="protein sequence ID" value="CAB9524191.1"/>
    <property type="molecule type" value="Genomic_DNA"/>
</dbReference>
<name>A0A9N8ERJ3_9STRA</name>
<accession>A0A9N8ERJ3</accession>
<proteinExistence type="predicted"/>
<feature type="compositionally biased region" description="Acidic residues" evidence="1">
    <location>
        <begin position="72"/>
        <end position="83"/>
    </location>
</feature>
<dbReference type="AlphaFoldDB" id="A0A9N8ERJ3"/>
<keyword evidence="3" id="KW-1185">Reference proteome</keyword>
<feature type="region of interest" description="Disordered" evidence="1">
    <location>
        <begin position="1"/>
        <end position="45"/>
    </location>
</feature>
<organism evidence="2 3">
    <name type="scientific">Seminavis robusta</name>
    <dbReference type="NCBI Taxonomy" id="568900"/>
    <lineage>
        <taxon>Eukaryota</taxon>
        <taxon>Sar</taxon>
        <taxon>Stramenopiles</taxon>
        <taxon>Ochrophyta</taxon>
        <taxon>Bacillariophyta</taxon>
        <taxon>Bacillariophyceae</taxon>
        <taxon>Bacillariophycidae</taxon>
        <taxon>Naviculales</taxon>
        <taxon>Naviculaceae</taxon>
        <taxon>Seminavis</taxon>
    </lineage>
</organism>
<feature type="compositionally biased region" description="Polar residues" evidence="1">
    <location>
        <begin position="1"/>
        <end position="12"/>
    </location>
</feature>